<gene>
    <name evidence="4" type="ORF">HNR67_005430</name>
</gene>
<evidence type="ECO:0000256" key="1">
    <source>
        <dbReference type="ARBA" id="ARBA00022679"/>
    </source>
</evidence>
<proteinExistence type="predicted"/>
<protein>
    <submittedName>
        <fullName evidence="4">Ribosomal protein S18 acetylase RimI-like enzyme</fullName>
    </submittedName>
</protein>
<keyword evidence="4" id="KW-0687">Ribonucleoprotein</keyword>
<evidence type="ECO:0000313" key="5">
    <source>
        <dbReference type="Proteomes" id="UP000533598"/>
    </source>
</evidence>
<dbReference type="AlphaFoldDB" id="A0A7W7FVI3"/>
<dbReference type="InterPro" id="IPR000182">
    <property type="entry name" value="GNAT_dom"/>
</dbReference>
<dbReference type="SUPFAM" id="SSF55729">
    <property type="entry name" value="Acyl-CoA N-acyltransferases (Nat)"/>
    <property type="match status" value="1"/>
</dbReference>
<dbReference type="Pfam" id="PF00583">
    <property type="entry name" value="Acetyltransf_1"/>
    <property type="match status" value="1"/>
</dbReference>
<feature type="domain" description="N-acetyltransferase" evidence="3">
    <location>
        <begin position="169"/>
        <end position="313"/>
    </location>
</feature>
<evidence type="ECO:0000259" key="3">
    <source>
        <dbReference type="PROSITE" id="PS51186"/>
    </source>
</evidence>
<dbReference type="PROSITE" id="PS51186">
    <property type="entry name" value="GNAT"/>
    <property type="match status" value="1"/>
</dbReference>
<evidence type="ECO:0000256" key="2">
    <source>
        <dbReference type="ARBA" id="ARBA00023315"/>
    </source>
</evidence>
<keyword evidence="2" id="KW-0012">Acyltransferase</keyword>
<comment type="caution">
    <text evidence="4">The sequence shown here is derived from an EMBL/GenBank/DDBJ whole genome shotgun (WGS) entry which is preliminary data.</text>
</comment>
<dbReference type="Proteomes" id="UP000533598">
    <property type="component" value="Unassembled WGS sequence"/>
</dbReference>
<sequence>MRLPDGYSLERPSLAEVPEILALVHASDIAAVGFPDFDESEVTATLTAPGFDPATDSWLVRDRERELTGWGYLDSPNDSAGEMFCEAYARPGADPAVQATLITLLLDRIAARTKAAGRSEVIAKAGAVPTEEAYLRVLAAAGFELERQHARMARPLTGTEQPPEPVPGYTLRPLRTEELRDCHEVLRTTFAETAHPLHSTFAEFAATPGIQWADSLAAEADGGGLAGVSVCSNQAVADNEGWIKWLGVLPEHRGRGLASALLRAGFAGYAAEGRTKVGLGVDTTNPTGAYRLYESVGMTAAYRTNIYRQTIRR</sequence>
<keyword evidence="4" id="KW-0689">Ribosomal protein</keyword>
<dbReference type="CDD" id="cd04301">
    <property type="entry name" value="NAT_SF"/>
    <property type="match status" value="1"/>
</dbReference>
<dbReference type="InterPro" id="IPR016181">
    <property type="entry name" value="Acyl_CoA_acyltransferase"/>
</dbReference>
<organism evidence="4 5">
    <name type="scientific">Crossiella cryophila</name>
    <dbReference type="NCBI Taxonomy" id="43355"/>
    <lineage>
        <taxon>Bacteria</taxon>
        <taxon>Bacillati</taxon>
        <taxon>Actinomycetota</taxon>
        <taxon>Actinomycetes</taxon>
        <taxon>Pseudonocardiales</taxon>
        <taxon>Pseudonocardiaceae</taxon>
        <taxon>Crossiella</taxon>
    </lineage>
</organism>
<reference evidence="4 5" key="1">
    <citation type="submission" date="2020-08" db="EMBL/GenBank/DDBJ databases">
        <title>Sequencing the genomes of 1000 actinobacteria strains.</title>
        <authorList>
            <person name="Klenk H.-P."/>
        </authorList>
    </citation>
    <scope>NUCLEOTIDE SEQUENCE [LARGE SCALE GENOMIC DNA]</scope>
    <source>
        <strain evidence="4 5">DSM 44230</strain>
    </source>
</reference>
<keyword evidence="5" id="KW-1185">Reference proteome</keyword>
<accession>A0A7W7FVI3</accession>
<dbReference type="GO" id="GO:0016747">
    <property type="term" value="F:acyltransferase activity, transferring groups other than amino-acyl groups"/>
    <property type="evidence" value="ECO:0007669"/>
    <property type="project" value="InterPro"/>
</dbReference>
<evidence type="ECO:0000313" key="4">
    <source>
        <dbReference type="EMBL" id="MBB4679312.1"/>
    </source>
</evidence>
<dbReference type="PANTHER" id="PTHR43420:SF44">
    <property type="entry name" value="ACETYLTRANSFERASE YPEA"/>
    <property type="match status" value="1"/>
</dbReference>
<dbReference type="EMBL" id="JACHMH010000001">
    <property type="protein sequence ID" value="MBB4679312.1"/>
    <property type="molecule type" value="Genomic_DNA"/>
</dbReference>
<dbReference type="GO" id="GO:0005840">
    <property type="term" value="C:ribosome"/>
    <property type="evidence" value="ECO:0007669"/>
    <property type="project" value="UniProtKB-KW"/>
</dbReference>
<dbReference type="RefSeq" id="WP_185005073.1">
    <property type="nucleotide sequence ID" value="NZ_BAAAUI010000073.1"/>
</dbReference>
<dbReference type="Gene3D" id="3.40.630.30">
    <property type="match status" value="1"/>
</dbReference>
<keyword evidence="1" id="KW-0808">Transferase</keyword>
<dbReference type="InterPro" id="IPR050680">
    <property type="entry name" value="YpeA/RimI_acetyltransf"/>
</dbReference>
<dbReference type="PANTHER" id="PTHR43420">
    <property type="entry name" value="ACETYLTRANSFERASE"/>
    <property type="match status" value="1"/>
</dbReference>
<name>A0A7W7FVI3_9PSEU</name>